<keyword evidence="3 9" id="KW-0479">Metal-binding</keyword>
<dbReference type="PANTHER" id="PTHR42918:SF15">
    <property type="entry name" value="LYSINE--TRNA LIGASE, CHLOROPLASTIC_MITOCHONDRIAL"/>
    <property type="match status" value="1"/>
</dbReference>
<dbReference type="InterPro" id="IPR006195">
    <property type="entry name" value="aa-tRNA-synth_II"/>
</dbReference>
<feature type="binding site" evidence="9">
    <location>
        <position position="420"/>
    </location>
    <ligand>
        <name>Mg(2+)</name>
        <dbReference type="ChEBI" id="CHEBI:18420"/>
        <label>2</label>
    </ligand>
</feature>
<dbReference type="SUPFAM" id="SSF55681">
    <property type="entry name" value="Class II aaRS and biotin synthetases"/>
    <property type="match status" value="1"/>
</dbReference>
<protein>
    <recommendedName>
        <fullName evidence="9">Lysine--tRNA ligase</fullName>
        <ecNumber evidence="9">6.1.1.6</ecNumber>
    </recommendedName>
    <alternativeName>
        <fullName evidence="9">Lysyl-tRNA synthetase</fullName>
        <shortName evidence="9">LysRS</shortName>
    </alternativeName>
</protein>
<dbReference type="EC" id="6.1.1.6" evidence="9"/>
<dbReference type="GO" id="GO:0006430">
    <property type="term" value="P:lysyl-tRNA aminoacylation"/>
    <property type="evidence" value="ECO:0007669"/>
    <property type="project" value="UniProtKB-UniRule"/>
</dbReference>
<dbReference type="NCBIfam" id="TIGR00499">
    <property type="entry name" value="lysS_bact"/>
    <property type="match status" value="1"/>
</dbReference>
<evidence type="ECO:0000313" key="13">
    <source>
        <dbReference type="Proteomes" id="UP000282759"/>
    </source>
</evidence>
<dbReference type="FunFam" id="2.40.50.140:FF:000024">
    <property type="entry name" value="Lysine--tRNA ligase"/>
    <property type="match status" value="1"/>
</dbReference>
<comment type="subunit">
    <text evidence="9">Homodimer.</text>
</comment>
<dbReference type="InterPro" id="IPR012340">
    <property type="entry name" value="NA-bd_OB-fold"/>
</dbReference>
<comment type="subcellular location">
    <subcellularLocation>
        <location evidence="9">Cytoplasm</location>
    </subcellularLocation>
</comment>
<accession>A0A3S2V1A7</accession>
<comment type="catalytic activity">
    <reaction evidence="8 9 10">
        <text>tRNA(Lys) + L-lysine + ATP = L-lysyl-tRNA(Lys) + AMP + diphosphate</text>
        <dbReference type="Rhea" id="RHEA:20792"/>
        <dbReference type="Rhea" id="RHEA-COMP:9696"/>
        <dbReference type="Rhea" id="RHEA-COMP:9697"/>
        <dbReference type="ChEBI" id="CHEBI:30616"/>
        <dbReference type="ChEBI" id="CHEBI:32551"/>
        <dbReference type="ChEBI" id="CHEBI:33019"/>
        <dbReference type="ChEBI" id="CHEBI:78442"/>
        <dbReference type="ChEBI" id="CHEBI:78529"/>
        <dbReference type="ChEBI" id="CHEBI:456215"/>
        <dbReference type="EC" id="6.1.1.6"/>
    </reaction>
</comment>
<dbReference type="OrthoDB" id="9801152at2"/>
<evidence type="ECO:0000256" key="7">
    <source>
        <dbReference type="ARBA" id="ARBA00023146"/>
    </source>
</evidence>
<evidence type="ECO:0000259" key="11">
    <source>
        <dbReference type="PROSITE" id="PS50862"/>
    </source>
</evidence>
<dbReference type="GO" id="GO:0000049">
    <property type="term" value="F:tRNA binding"/>
    <property type="evidence" value="ECO:0007669"/>
    <property type="project" value="TreeGrafter"/>
</dbReference>
<keyword evidence="5 9" id="KW-0067">ATP-binding</keyword>
<reference evidence="12 13" key="1">
    <citation type="submission" date="2019-01" db="EMBL/GenBank/DDBJ databases">
        <authorList>
            <person name="Chen W.-M."/>
        </authorList>
    </citation>
    <scope>NUCLEOTIDE SEQUENCE [LARGE SCALE GENOMIC DNA]</scope>
    <source>
        <strain evidence="12 13">YBJ-36</strain>
    </source>
</reference>
<evidence type="ECO:0000256" key="10">
    <source>
        <dbReference type="RuleBase" id="RU000336"/>
    </source>
</evidence>
<keyword evidence="9" id="KW-0963">Cytoplasm</keyword>
<evidence type="ECO:0000256" key="5">
    <source>
        <dbReference type="ARBA" id="ARBA00022840"/>
    </source>
</evidence>
<keyword evidence="13" id="KW-1185">Reference proteome</keyword>
<dbReference type="CDD" id="cd04322">
    <property type="entry name" value="LysRS_N"/>
    <property type="match status" value="1"/>
</dbReference>
<dbReference type="InterPro" id="IPR044136">
    <property type="entry name" value="Lys-tRNA-ligase_II_N"/>
</dbReference>
<name>A0A3S2V1A7_9SPHI</name>
<dbReference type="InterPro" id="IPR002313">
    <property type="entry name" value="Lys-tRNA-ligase_II"/>
</dbReference>
<dbReference type="NCBIfam" id="NF001756">
    <property type="entry name" value="PRK00484.1"/>
    <property type="match status" value="1"/>
</dbReference>
<dbReference type="SUPFAM" id="SSF50249">
    <property type="entry name" value="Nucleic acid-binding proteins"/>
    <property type="match status" value="1"/>
</dbReference>
<dbReference type="GO" id="GO:0000287">
    <property type="term" value="F:magnesium ion binding"/>
    <property type="evidence" value="ECO:0007669"/>
    <property type="project" value="UniProtKB-UniRule"/>
</dbReference>
<dbReference type="Pfam" id="PF00152">
    <property type="entry name" value="tRNA-synt_2"/>
    <property type="match status" value="1"/>
</dbReference>
<dbReference type="Pfam" id="PF01336">
    <property type="entry name" value="tRNA_anti-codon"/>
    <property type="match status" value="1"/>
</dbReference>
<feature type="binding site" evidence="9">
    <location>
        <position position="413"/>
    </location>
    <ligand>
        <name>Mg(2+)</name>
        <dbReference type="ChEBI" id="CHEBI:18420"/>
        <label>1</label>
    </ligand>
</feature>
<dbReference type="InterPro" id="IPR045864">
    <property type="entry name" value="aa-tRNA-synth_II/BPL/LPL"/>
</dbReference>
<evidence type="ECO:0000256" key="8">
    <source>
        <dbReference type="ARBA" id="ARBA00048573"/>
    </source>
</evidence>
<dbReference type="HAMAP" id="MF_00252">
    <property type="entry name" value="Lys_tRNA_synth_class2"/>
    <property type="match status" value="1"/>
</dbReference>
<dbReference type="Gene3D" id="3.30.930.10">
    <property type="entry name" value="Bira Bifunctional Protein, Domain 2"/>
    <property type="match status" value="1"/>
</dbReference>
<dbReference type="PROSITE" id="PS50862">
    <property type="entry name" value="AA_TRNA_LIGASE_II"/>
    <property type="match status" value="1"/>
</dbReference>
<dbReference type="PRINTS" id="PR00982">
    <property type="entry name" value="TRNASYNTHLYS"/>
</dbReference>
<evidence type="ECO:0000256" key="4">
    <source>
        <dbReference type="ARBA" id="ARBA00022741"/>
    </source>
</evidence>
<dbReference type="InterPro" id="IPR004364">
    <property type="entry name" value="Aa-tRNA-synt_II"/>
</dbReference>
<dbReference type="PANTHER" id="PTHR42918">
    <property type="entry name" value="LYSYL-TRNA SYNTHETASE"/>
    <property type="match status" value="1"/>
</dbReference>
<keyword evidence="2 9" id="KW-0436">Ligase</keyword>
<dbReference type="InterPro" id="IPR018149">
    <property type="entry name" value="Lys-tRNA-synth_II_C"/>
</dbReference>
<evidence type="ECO:0000256" key="2">
    <source>
        <dbReference type="ARBA" id="ARBA00022598"/>
    </source>
</evidence>
<keyword evidence="9 10" id="KW-0460">Magnesium</keyword>
<comment type="similarity">
    <text evidence="1 9">Belongs to the class-II aminoacyl-tRNA synthetase family.</text>
</comment>
<dbReference type="CDD" id="cd00775">
    <property type="entry name" value="LysRS_core"/>
    <property type="match status" value="1"/>
</dbReference>
<comment type="cofactor">
    <cofactor evidence="9 10">
        <name>Mg(2+)</name>
        <dbReference type="ChEBI" id="CHEBI:18420"/>
    </cofactor>
    <text evidence="9 10">Binds 3 Mg(2+) ions per subunit.</text>
</comment>
<keyword evidence="4 9" id="KW-0547">Nucleotide-binding</keyword>
<proteinExistence type="inferred from homology"/>
<evidence type="ECO:0000256" key="3">
    <source>
        <dbReference type="ARBA" id="ARBA00022723"/>
    </source>
</evidence>
<evidence type="ECO:0000256" key="1">
    <source>
        <dbReference type="ARBA" id="ARBA00008226"/>
    </source>
</evidence>
<dbReference type="GO" id="GO:0005829">
    <property type="term" value="C:cytosol"/>
    <property type="evidence" value="ECO:0007669"/>
    <property type="project" value="TreeGrafter"/>
</dbReference>
<dbReference type="Gene3D" id="2.40.50.140">
    <property type="entry name" value="Nucleic acid-binding proteins"/>
    <property type="match status" value="1"/>
</dbReference>
<comment type="caution">
    <text evidence="12">The sequence shown here is derived from an EMBL/GenBank/DDBJ whole genome shotgun (WGS) entry which is preliminary data.</text>
</comment>
<dbReference type="RefSeq" id="WP_127704913.1">
    <property type="nucleotide sequence ID" value="NZ_SACK01000004.1"/>
</dbReference>
<dbReference type="GO" id="GO:0005524">
    <property type="term" value="F:ATP binding"/>
    <property type="evidence" value="ECO:0007669"/>
    <property type="project" value="UniProtKB-UniRule"/>
</dbReference>
<evidence type="ECO:0000256" key="9">
    <source>
        <dbReference type="HAMAP-Rule" id="MF_00252"/>
    </source>
</evidence>
<dbReference type="EMBL" id="SACK01000004">
    <property type="protein sequence ID" value="RVU00572.1"/>
    <property type="molecule type" value="Genomic_DNA"/>
</dbReference>
<evidence type="ECO:0000313" key="12">
    <source>
        <dbReference type="EMBL" id="RVU00572.1"/>
    </source>
</evidence>
<dbReference type="Proteomes" id="UP000282759">
    <property type="component" value="Unassembled WGS sequence"/>
</dbReference>
<gene>
    <name evidence="9 12" type="primary">lysS</name>
    <name evidence="12" type="ORF">EOD41_11250</name>
</gene>
<sequence>MSTALSEQEILRRKSLQELRALGINPYPAEEYKVNAWAKDINENFNNNPEAYKEVTIAGRIMTRRIMGSASFAELQDSTGRIQVYLKRDDICPGEDKTLYNTVFKKLLDIGDYIGVKGYVFITQTGEISVHVQEMTVLAKSLKPLPVVKRDDEGHIYDGFTDPELRYRQRYVDLTVNPEYKQIFINRSKVISAMRGYFSAQGWMEVETPILQAVHGGAAARPFKTHHNTLDMPLFLRIANELYLKRLIVAGFDGVYEFGKMFRNEGMDRTHNPEFTAMEIYVAYKDYVWMMAMVEECLETVTKAVHGKTTVQVGENQINFAGPYEKLSMYDSILKYTGIDVSAMDEAGLRKVCADLSIEVDDSMGKGKLIDEIFSAKVEAHLIQPTYITDYPIEMTPLAKKHRSKDGLVERFELFVNGKEIANAYSELNDPIDQRERFEEQLLLAGRGDEEAMAMDDDFLRALEYGMPPTSGLGIGIDRLVMMLTNQSTIQEVLFFPQMRPEKKSKISTLDDFVNIGVQPEWVPVLNKMGFNTIEELKAANPNKVYNDMGGMRKKLKLDIAMPSKEEVMKWFE</sequence>
<dbReference type="InterPro" id="IPR004365">
    <property type="entry name" value="NA-bd_OB_tRNA"/>
</dbReference>
<feature type="domain" description="Aminoacyl-transfer RNA synthetases class-II family profile" evidence="11">
    <location>
        <begin position="187"/>
        <end position="501"/>
    </location>
</feature>
<feature type="binding site" evidence="9">
    <location>
        <position position="420"/>
    </location>
    <ligand>
        <name>Mg(2+)</name>
        <dbReference type="ChEBI" id="CHEBI:18420"/>
        <label>1</label>
    </ligand>
</feature>
<organism evidence="12 13">
    <name type="scientific">Mucilaginibacter limnophilus</name>
    <dbReference type="NCBI Taxonomy" id="1932778"/>
    <lineage>
        <taxon>Bacteria</taxon>
        <taxon>Pseudomonadati</taxon>
        <taxon>Bacteroidota</taxon>
        <taxon>Sphingobacteriia</taxon>
        <taxon>Sphingobacteriales</taxon>
        <taxon>Sphingobacteriaceae</taxon>
        <taxon>Mucilaginibacter</taxon>
    </lineage>
</organism>
<keyword evidence="7 9" id="KW-0030">Aminoacyl-tRNA synthetase</keyword>
<dbReference type="GO" id="GO:0004824">
    <property type="term" value="F:lysine-tRNA ligase activity"/>
    <property type="evidence" value="ECO:0007669"/>
    <property type="project" value="UniProtKB-UniRule"/>
</dbReference>
<keyword evidence="6 9" id="KW-0648">Protein biosynthesis</keyword>
<evidence type="ECO:0000256" key="6">
    <source>
        <dbReference type="ARBA" id="ARBA00022917"/>
    </source>
</evidence>
<dbReference type="AlphaFoldDB" id="A0A3S2V1A7"/>